<evidence type="ECO:0000313" key="3">
    <source>
        <dbReference type="Proteomes" id="UP000184603"/>
    </source>
</evidence>
<name>A0A1M7YIC7_9BACT</name>
<protein>
    <submittedName>
        <fullName evidence="2">Antibiotic biosynthesis monooxygenase</fullName>
    </submittedName>
</protein>
<keyword evidence="2" id="KW-0560">Oxidoreductase</keyword>
<dbReference type="RefSeq" id="WP_073615934.1">
    <property type="nucleotide sequence ID" value="NZ_FRFE01000035.1"/>
</dbReference>
<dbReference type="Proteomes" id="UP000184603">
    <property type="component" value="Unassembled WGS sequence"/>
</dbReference>
<accession>A0A1M7YIC7</accession>
<dbReference type="InterPro" id="IPR011008">
    <property type="entry name" value="Dimeric_a/b-barrel"/>
</dbReference>
<dbReference type="OrthoDB" id="5405645at2"/>
<proteinExistence type="predicted"/>
<keyword evidence="2" id="KW-0503">Monooxygenase</keyword>
<dbReference type="SUPFAM" id="SSF54909">
    <property type="entry name" value="Dimeric alpha+beta barrel"/>
    <property type="match status" value="1"/>
</dbReference>
<dbReference type="STRING" id="1121416.SAMN02745220_04526"/>
<sequence>MYVKVISRRVFRVSQKEKLIPLLKNLQELAQNSRGFISRSTYSSLNDPGEYIVISEWKTADDWIEWMSNNDVQKIQWEIDSLIGEKTFFDVYRPEDF</sequence>
<organism evidence="2 3">
    <name type="scientific">Desulfopila aestuarii DSM 18488</name>
    <dbReference type="NCBI Taxonomy" id="1121416"/>
    <lineage>
        <taxon>Bacteria</taxon>
        <taxon>Pseudomonadati</taxon>
        <taxon>Thermodesulfobacteriota</taxon>
        <taxon>Desulfobulbia</taxon>
        <taxon>Desulfobulbales</taxon>
        <taxon>Desulfocapsaceae</taxon>
        <taxon>Desulfopila</taxon>
    </lineage>
</organism>
<feature type="domain" description="ABM" evidence="1">
    <location>
        <begin position="14"/>
        <end position="76"/>
    </location>
</feature>
<evidence type="ECO:0000313" key="2">
    <source>
        <dbReference type="EMBL" id="SHO52361.1"/>
    </source>
</evidence>
<dbReference type="Pfam" id="PF03992">
    <property type="entry name" value="ABM"/>
    <property type="match status" value="1"/>
</dbReference>
<evidence type="ECO:0000259" key="1">
    <source>
        <dbReference type="Pfam" id="PF03992"/>
    </source>
</evidence>
<dbReference type="Gene3D" id="3.30.70.100">
    <property type="match status" value="1"/>
</dbReference>
<dbReference type="GO" id="GO:0004497">
    <property type="term" value="F:monooxygenase activity"/>
    <property type="evidence" value="ECO:0007669"/>
    <property type="project" value="UniProtKB-KW"/>
</dbReference>
<keyword evidence="3" id="KW-1185">Reference proteome</keyword>
<dbReference type="InterPro" id="IPR007138">
    <property type="entry name" value="ABM_dom"/>
</dbReference>
<dbReference type="AlphaFoldDB" id="A0A1M7YIC7"/>
<dbReference type="EMBL" id="FRFE01000035">
    <property type="protein sequence ID" value="SHO52361.1"/>
    <property type="molecule type" value="Genomic_DNA"/>
</dbReference>
<reference evidence="2 3" key="1">
    <citation type="submission" date="2016-12" db="EMBL/GenBank/DDBJ databases">
        <authorList>
            <person name="Song W.-J."/>
            <person name="Kurnit D.M."/>
        </authorList>
    </citation>
    <scope>NUCLEOTIDE SEQUENCE [LARGE SCALE GENOMIC DNA]</scope>
    <source>
        <strain evidence="2 3">DSM 18488</strain>
    </source>
</reference>
<gene>
    <name evidence="2" type="ORF">SAMN02745220_04526</name>
</gene>